<gene>
    <name evidence="1" type="ORF">ADIAG_02384</name>
</gene>
<keyword evidence="2" id="KW-1185">Reference proteome</keyword>
<dbReference type="AlphaFoldDB" id="M7MTV9"/>
<proteinExistence type="predicted"/>
<evidence type="ECO:0000313" key="2">
    <source>
        <dbReference type="Proteomes" id="UP000012015"/>
    </source>
</evidence>
<protein>
    <submittedName>
        <fullName evidence="1">Uncharacterized protein</fullName>
    </submittedName>
</protein>
<dbReference type="Proteomes" id="UP000012015">
    <property type="component" value="Unassembled WGS sequence"/>
</dbReference>
<dbReference type="EMBL" id="AOCK01000006">
    <property type="protein sequence ID" value="EMQ98365.1"/>
    <property type="molecule type" value="Genomic_DNA"/>
</dbReference>
<evidence type="ECO:0000313" key="1">
    <source>
        <dbReference type="EMBL" id="EMQ98365.1"/>
    </source>
</evidence>
<reference evidence="1 2" key="1">
    <citation type="journal article" date="2013" name="Genome Announc.">
        <title>Draft Genome Sequence of Arthrobacter gangotriensis Strain Lz1yT, Isolated from a Penguin Rookery Soil Sample Collected in Antarctica, near the Indian Station Dakshin Gangotri.</title>
        <authorList>
            <person name="Shivaji S."/>
            <person name="Ara S."/>
            <person name="Bandi S."/>
            <person name="Singh A."/>
            <person name="Kumar Pinnaka A."/>
        </authorList>
    </citation>
    <scope>NUCLEOTIDE SEQUENCE [LARGE SCALE GENOMIC DNA]</scope>
    <source>
        <strain evidence="1 2">Lz1y</strain>
    </source>
</reference>
<accession>M7MTV9</accession>
<name>M7MTV9_9MICC</name>
<sequence length="57" mass="6902">MSHFTNPRFFYRRARNGKGWVLEVGRYRQEFWKPLVRETQHGLSHGLKPLLHKGRKP</sequence>
<dbReference type="STRING" id="1276920.ADIAG_02384"/>
<comment type="caution">
    <text evidence="1">The sequence shown here is derived from an EMBL/GenBank/DDBJ whole genome shotgun (WGS) entry which is preliminary data.</text>
</comment>
<organism evidence="1 2">
    <name type="scientific">Paeniglutamicibacter gangotriensis Lz1y</name>
    <dbReference type="NCBI Taxonomy" id="1276920"/>
    <lineage>
        <taxon>Bacteria</taxon>
        <taxon>Bacillati</taxon>
        <taxon>Actinomycetota</taxon>
        <taxon>Actinomycetes</taxon>
        <taxon>Micrococcales</taxon>
        <taxon>Micrococcaceae</taxon>
        <taxon>Paeniglutamicibacter</taxon>
    </lineage>
</organism>